<evidence type="ECO:0000256" key="4">
    <source>
        <dbReference type="ARBA" id="ARBA00022741"/>
    </source>
</evidence>
<evidence type="ECO:0000256" key="2">
    <source>
        <dbReference type="ARBA" id="ARBA00022527"/>
    </source>
</evidence>
<reference evidence="12" key="2">
    <citation type="submission" date="2020-11" db="EMBL/GenBank/DDBJ databases">
        <authorList>
            <person name="McCartney M.A."/>
            <person name="Auch B."/>
            <person name="Kono T."/>
            <person name="Mallez S."/>
            <person name="Becker A."/>
            <person name="Gohl D.M."/>
            <person name="Silverstein K.A.T."/>
            <person name="Koren S."/>
            <person name="Bechman K.B."/>
            <person name="Herman A."/>
            <person name="Abrahante J.E."/>
            <person name="Garbe J."/>
        </authorList>
    </citation>
    <scope>NUCLEOTIDE SEQUENCE</scope>
    <source>
        <strain evidence="12">Duluth1</strain>
        <tissue evidence="12">Whole animal</tissue>
    </source>
</reference>
<feature type="region of interest" description="Disordered" evidence="10">
    <location>
        <begin position="624"/>
        <end position="662"/>
    </location>
</feature>
<evidence type="ECO:0000256" key="1">
    <source>
        <dbReference type="ARBA" id="ARBA00012513"/>
    </source>
</evidence>
<dbReference type="InterPro" id="IPR017441">
    <property type="entry name" value="Protein_kinase_ATP_BS"/>
</dbReference>
<dbReference type="PROSITE" id="PS00107">
    <property type="entry name" value="PROTEIN_KINASE_ATP"/>
    <property type="match status" value="1"/>
</dbReference>
<name>A0A9D4CQR5_DREPO</name>
<dbReference type="SMART" id="SM00220">
    <property type="entry name" value="S_TKc"/>
    <property type="match status" value="1"/>
</dbReference>
<comment type="caution">
    <text evidence="12">The sequence shown here is derived from an EMBL/GenBank/DDBJ whole genome shotgun (WGS) entry which is preliminary data.</text>
</comment>
<reference evidence="12" key="1">
    <citation type="journal article" date="2019" name="bioRxiv">
        <title>The Genome of the Zebra Mussel, Dreissena polymorpha: A Resource for Invasive Species Research.</title>
        <authorList>
            <person name="McCartney M.A."/>
            <person name="Auch B."/>
            <person name="Kono T."/>
            <person name="Mallez S."/>
            <person name="Zhang Y."/>
            <person name="Obille A."/>
            <person name="Becker A."/>
            <person name="Abrahante J.E."/>
            <person name="Garbe J."/>
            <person name="Badalamenti J.P."/>
            <person name="Herman A."/>
            <person name="Mangelson H."/>
            <person name="Liachko I."/>
            <person name="Sullivan S."/>
            <person name="Sone E.D."/>
            <person name="Koren S."/>
            <person name="Silverstein K.A.T."/>
            <person name="Beckman K.B."/>
            <person name="Gohl D.M."/>
        </authorList>
    </citation>
    <scope>NUCLEOTIDE SEQUENCE</scope>
    <source>
        <strain evidence="12">Duluth1</strain>
        <tissue evidence="12">Whole animal</tissue>
    </source>
</reference>
<dbReference type="InterPro" id="IPR000719">
    <property type="entry name" value="Prot_kinase_dom"/>
</dbReference>
<dbReference type="AlphaFoldDB" id="A0A9D4CQR5"/>
<evidence type="ECO:0000256" key="9">
    <source>
        <dbReference type="PROSITE-ProRule" id="PRU10141"/>
    </source>
</evidence>
<feature type="compositionally biased region" description="Polar residues" evidence="10">
    <location>
        <begin position="649"/>
        <end position="662"/>
    </location>
</feature>
<dbReference type="PANTHER" id="PTHR24346">
    <property type="entry name" value="MAP/MICROTUBULE AFFINITY-REGULATING KINASE"/>
    <property type="match status" value="1"/>
</dbReference>
<feature type="binding site" evidence="9">
    <location>
        <position position="67"/>
    </location>
    <ligand>
        <name>ATP</name>
        <dbReference type="ChEBI" id="CHEBI:30616"/>
    </ligand>
</feature>
<evidence type="ECO:0000256" key="3">
    <source>
        <dbReference type="ARBA" id="ARBA00022679"/>
    </source>
</evidence>
<accession>A0A9D4CQR5</accession>
<keyword evidence="5" id="KW-0418">Kinase</keyword>
<dbReference type="GO" id="GO:0005737">
    <property type="term" value="C:cytoplasm"/>
    <property type="evidence" value="ECO:0007669"/>
    <property type="project" value="TreeGrafter"/>
</dbReference>
<organism evidence="12 13">
    <name type="scientific">Dreissena polymorpha</name>
    <name type="common">Zebra mussel</name>
    <name type="synonym">Mytilus polymorpha</name>
    <dbReference type="NCBI Taxonomy" id="45954"/>
    <lineage>
        <taxon>Eukaryota</taxon>
        <taxon>Metazoa</taxon>
        <taxon>Spiralia</taxon>
        <taxon>Lophotrochozoa</taxon>
        <taxon>Mollusca</taxon>
        <taxon>Bivalvia</taxon>
        <taxon>Autobranchia</taxon>
        <taxon>Heteroconchia</taxon>
        <taxon>Euheterodonta</taxon>
        <taxon>Imparidentia</taxon>
        <taxon>Neoheterodontei</taxon>
        <taxon>Myida</taxon>
        <taxon>Dreissenoidea</taxon>
        <taxon>Dreissenidae</taxon>
        <taxon>Dreissena</taxon>
    </lineage>
</organism>
<evidence type="ECO:0000256" key="5">
    <source>
        <dbReference type="ARBA" id="ARBA00022777"/>
    </source>
</evidence>
<evidence type="ECO:0000256" key="7">
    <source>
        <dbReference type="ARBA" id="ARBA00047899"/>
    </source>
</evidence>
<feature type="region of interest" description="Disordered" evidence="10">
    <location>
        <begin position="401"/>
        <end position="433"/>
    </location>
</feature>
<keyword evidence="6 9" id="KW-0067">ATP-binding</keyword>
<dbReference type="EC" id="2.7.11.1" evidence="1"/>
<feature type="region of interest" description="Disordered" evidence="10">
    <location>
        <begin position="563"/>
        <end position="587"/>
    </location>
</feature>
<keyword evidence="13" id="KW-1185">Reference proteome</keyword>
<dbReference type="GO" id="GO:0004674">
    <property type="term" value="F:protein serine/threonine kinase activity"/>
    <property type="evidence" value="ECO:0007669"/>
    <property type="project" value="UniProtKB-KW"/>
</dbReference>
<dbReference type="FunFam" id="3.30.200.20:FF:000003">
    <property type="entry name" value="Non-specific serine/threonine protein kinase"/>
    <property type="match status" value="1"/>
</dbReference>
<evidence type="ECO:0000256" key="8">
    <source>
        <dbReference type="ARBA" id="ARBA00048679"/>
    </source>
</evidence>
<evidence type="ECO:0000313" key="13">
    <source>
        <dbReference type="Proteomes" id="UP000828390"/>
    </source>
</evidence>
<dbReference type="FunFam" id="1.10.510.10:FF:000391">
    <property type="entry name" value="Hormonally up-regulated neu tumor-associated kinase"/>
    <property type="match status" value="1"/>
</dbReference>
<dbReference type="SUPFAM" id="SSF56112">
    <property type="entry name" value="Protein kinase-like (PK-like)"/>
    <property type="match status" value="1"/>
</dbReference>
<dbReference type="Proteomes" id="UP000828390">
    <property type="component" value="Unassembled WGS sequence"/>
</dbReference>
<keyword evidence="3" id="KW-0808">Transferase</keyword>
<gene>
    <name evidence="12" type="ORF">DPMN_055099</name>
</gene>
<dbReference type="PANTHER" id="PTHR24346:SF79">
    <property type="entry name" value="PROTEIN KINASE DOMAIN-CONTAINING PROTEIN"/>
    <property type="match status" value="1"/>
</dbReference>
<sequence length="778" mass="87099">MTVLSMVPNDTPLLPAKVIDVPKDVLRNFPHSKKVGNYLLGNTLGEGSFAKVKEALHIPTGERVAVKIIDKKKSREDSYVRKNLRREGKILQMVRHSNIVQLLEIMETQNSYYLVTELCRGGDLMDYISQRRKLPEPEVKKYIRQIVSAVDYLHRLGILHRDLKIENLLMNEFKDMKIIDFGLSNCVKLVPTKDGPRIQDYCVTQCGSPAYAAPELLGRRKYGPQVDIWSIGVNMYAMLTGNLPFTVEPFNIKILHQKMITGQMNPLPDGITRDCRDLIKKLLNPDPDRRITMEEVLRHAWIAEGPGCPLPRAHCPNKMKTDDIDNSIIRHMSENQGFRIGEVIRYVTGNVPSSATAMYYLINRKLQKHYGHLRASGKIAADNRLAAGNRNSIRNYHLIESRPGTSLQRKTPVPAASNVVTSPSGSPIRTPVTSPVKVRDTVASQIEAESTGGSSKDTECEKSDAADDAFSDIMQTKGTNDILKIARVQSPIKKPKNEEANDNQHVDEELNQNVLPKVANKYMTNGLNSATSSSPNPALAAFEAVEIDETDVHLDTSIQHKPWKGSATNAVNESDEPFRPRASTFPGKVQRPNVKVEKTLPHPITIDSGENKTVISPRSRLYRPHRENIGSSPIPVSRRGSVPNRDHLQSPTHMITGTSSNKVQFRKQSGIQRRIAHVQKIKELQDESHDLIQDELTGGTGKHLVSRKTMTNRFVRLSRNAPNFNRKDNSSVVQHLTELNHAHTPRPYTSLNVPVSNNVRSATPMLPSLTPSIETIKR</sequence>
<keyword evidence="4 9" id="KW-0547">Nucleotide-binding</keyword>
<evidence type="ECO:0000313" key="12">
    <source>
        <dbReference type="EMBL" id="KAH3729136.1"/>
    </source>
</evidence>
<feature type="domain" description="Protein kinase" evidence="11">
    <location>
        <begin position="38"/>
        <end position="302"/>
    </location>
</feature>
<protein>
    <recommendedName>
        <fullName evidence="1">non-specific serine/threonine protein kinase</fullName>
        <ecNumber evidence="1">2.7.11.1</ecNumber>
    </recommendedName>
</protein>
<evidence type="ECO:0000259" key="11">
    <source>
        <dbReference type="PROSITE" id="PS50011"/>
    </source>
</evidence>
<dbReference type="InterPro" id="IPR011009">
    <property type="entry name" value="Kinase-like_dom_sf"/>
</dbReference>
<dbReference type="EMBL" id="JAIWYP010000012">
    <property type="protein sequence ID" value="KAH3729136.1"/>
    <property type="molecule type" value="Genomic_DNA"/>
</dbReference>
<comment type="catalytic activity">
    <reaction evidence="7">
        <text>L-threonyl-[protein] + ATP = O-phospho-L-threonyl-[protein] + ADP + H(+)</text>
        <dbReference type="Rhea" id="RHEA:46608"/>
        <dbReference type="Rhea" id="RHEA-COMP:11060"/>
        <dbReference type="Rhea" id="RHEA-COMP:11605"/>
        <dbReference type="ChEBI" id="CHEBI:15378"/>
        <dbReference type="ChEBI" id="CHEBI:30013"/>
        <dbReference type="ChEBI" id="CHEBI:30616"/>
        <dbReference type="ChEBI" id="CHEBI:61977"/>
        <dbReference type="ChEBI" id="CHEBI:456216"/>
        <dbReference type="EC" id="2.7.11.1"/>
    </reaction>
</comment>
<comment type="catalytic activity">
    <reaction evidence="8">
        <text>L-seryl-[protein] + ATP = O-phospho-L-seryl-[protein] + ADP + H(+)</text>
        <dbReference type="Rhea" id="RHEA:17989"/>
        <dbReference type="Rhea" id="RHEA-COMP:9863"/>
        <dbReference type="Rhea" id="RHEA-COMP:11604"/>
        <dbReference type="ChEBI" id="CHEBI:15378"/>
        <dbReference type="ChEBI" id="CHEBI:29999"/>
        <dbReference type="ChEBI" id="CHEBI:30616"/>
        <dbReference type="ChEBI" id="CHEBI:83421"/>
        <dbReference type="ChEBI" id="CHEBI:456216"/>
        <dbReference type="EC" id="2.7.11.1"/>
    </reaction>
</comment>
<dbReference type="PROSITE" id="PS50011">
    <property type="entry name" value="PROTEIN_KINASE_DOM"/>
    <property type="match status" value="1"/>
</dbReference>
<feature type="compositionally biased region" description="Polar residues" evidence="10">
    <location>
        <begin position="418"/>
        <end position="433"/>
    </location>
</feature>
<evidence type="ECO:0000256" key="6">
    <source>
        <dbReference type="ARBA" id="ARBA00022840"/>
    </source>
</evidence>
<dbReference type="Gene3D" id="1.10.510.10">
    <property type="entry name" value="Transferase(Phosphotransferase) domain 1"/>
    <property type="match status" value="1"/>
</dbReference>
<dbReference type="InterPro" id="IPR008271">
    <property type="entry name" value="Ser/Thr_kinase_AS"/>
</dbReference>
<keyword evidence="2" id="KW-0723">Serine/threonine-protein kinase</keyword>
<dbReference type="GO" id="GO:0005524">
    <property type="term" value="F:ATP binding"/>
    <property type="evidence" value="ECO:0007669"/>
    <property type="project" value="UniProtKB-UniRule"/>
</dbReference>
<dbReference type="GO" id="GO:0035556">
    <property type="term" value="P:intracellular signal transduction"/>
    <property type="evidence" value="ECO:0007669"/>
    <property type="project" value="TreeGrafter"/>
</dbReference>
<dbReference type="Pfam" id="PF00069">
    <property type="entry name" value="Pkinase"/>
    <property type="match status" value="1"/>
</dbReference>
<proteinExistence type="predicted"/>
<dbReference type="PROSITE" id="PS00108">
    <property type="entry name" value="PROTEIN_KINASE_ST"/>
    <property type="match status" value="1"/>
</dbReference>
<evidence type="ECO:0000256" key="10">
    <source>
        <dbReference type="SAM" id="MobiDB-lite"/>
    </source>
</evidence>